<evidence type="ECO:0000256" key="3">
    <source>
        <dbReference type="ARBA" id="ARBA00022989"/>
    </source>
</evidence>
<feature type="transmembrane region" description="Helical" evidence="5">
    <location>
        <begin position="284"/>
        <end position="306"/>
    </location>
</feature>
<feature type="transmembrane region" description="Helical" evidence="5">
    <location>
        <begin position="194"/>
        <end position="216"/>
    </location>
</feature>
<dbReference type="PANTHER" id="PTHR11814">
    <property type="entry name" value="SULFATE TRANSPORTER"/>
    <property type="match status" value="1"/>
</dbReference>
<protein>
    <recommendedName>
        <fullName evidence="6">STAS domain-containing protein</fullName>
    </recommendedName>
</protein>
<keyword evidence="4 5" id="KW-0472">Membrane</keyword>
<dbReference type="Proteomes" id="UP000231263">
    <property type="component" value="Unassembled WGS sequence"/>
</dbReference>
<proteinExistence type="predicted"/>
<sequence length="553" mass="59908">MFSNTLDLVKSVGRNWKSGLTVSIVSIPLALALAITSGATPTQGIITAFWAGLLAAVVGSSNYNIVGPTGALSGILGSYALINGYQVLPVVAVLSGLLIFIAYIFHLDKYIIFIPRAIVHGFTLGVAFIIGLGQLDNALGITGLDKVESVLGNTHLLLQNLEKTNWQVLLIFIFCTMFIIVWDKKFPKVPGSAIAAFVSIALMLALPALGYTPAILTLGDKYPSIHATLFENPLAQFSLSILLSKEIWQLAIATAIIAILETLLSGQIADNMTDSKFDHRKEVLGLSIANIGSGLMGGIPATAALARTALNIKSGATHKSSGLVSAIAVGVIAIFFIDFFKLLPMVAIASILVVVAIRMVEKKHFIHLIENEKIAFALSLFVAIIVVVEDPIIGILIGTVIALLIFVNKLSYGQTEVLLWKNGAITEALLKNEFLKKEVVDSDVVVYKISGTMTYINMPAHLEAAEKIRNNNYVIVSLRYSFYADIDGIDYLGEFISALKKNKNKHILLSGINKEVEKLIYKKDFYKQKQVDGKIYNRTSDAINAITLEEGKD</sequence>
<feature type="domain" description="STAS" evidence="6">
    <location>
        <begin position="443"/>
        <end position="546"/>
    </location>
</feature>
<dbReference type="InterPro" id="IPR002645">
    <property type="entry name" value="STAS_dom"/>
</dbReference>
<comment type="caution">
    <text evidence="7">The sequence shown here is derived from an EMBL/GenBank/DDBJ whole genome shotgun (WGS) entry which is preliminary data.</text>
</comment>
<accession>A0A2M7XGC7</accession>
<comment type="subcellular location">
    <subcellularLocation>
        <location evidence="1">Membrane</location>
        <topology evidence="1">Multi-pass membrane protein</topology>
    </subcellularLocation>
</comment>
<feature type="transmembrane region" description="Helical" evidence="5">
    <location>
        <begin position="326"/>
        <end position="357"/>
    </location>
</feature>
<reference evidence="8" key="1">
    <citation type="submission" date="2017-09" db="EMBL/GenBank/DDBJ databases">
        <title>Depth-based differentiation of microbial function through sediment-hosted aquifers and enrichment of novel symbionts in the deep terrestrial subsurface.</title>
        <authorList>
            <person name="Probst A.J."/>
            <person name="Ladd B."/>
            <person name="Jarett J.K."/>
            <person name="Geller-Mcgrath D.E."/>
            <person name="Sieber C.M.K."/>
            <person name="Emerson J.B."/>
            <person name="Anantharaman K."/>
            <person name="Thomas B.C."/>
            <person name="Malmstrom R."/>
            <person name="Stieglmeier M."/>
            <person name="Klingl A."/>
            <person name="Woyke T."/>
            <person name="Ryan C.M."/>
            <person name="Banfield J.F."/>
        </authorList>
    </citation>
    <scope>NUCLEOTIDE SEQUENCE [LARGE SCALE GENOMIC DNA]</scope>
</reference>
<feature type="transmembrane region" description="Helical" evidence="5">
    <location>
        <begin position="247"/>
        <end position="264"/>
    </location>
</feature>
<gene>
    <name evidence="7" type="ORF">CO173_00745</name>
</gene>
<feature type="transmembrane region" description="Helical" evidence="5">
    <location>
        <begin position="164"/>
        <end position="182"/>
    </location>
</feature>
<evidence type="ECO:0000313" key="8">
    <source>
        <dbReference type="Proteomes" id="UP000231263"/>
    </source>
</evidence>
<keyword evidence="3 5" id="KW-1133">Transmembrane helix</keyword>
<dbReference type="AlphaFoldDB" id="A0A2M7XGC7"/>
<feature type="transmembrane region" description="Helical" evidence="5">
    <location>
        <begin position="85"/>
        <end position="105"/>
    </location>
</feature>
<evidence type="ECO:0000256" key="5">
    <source>
        <dbReference type="SAM" id="Phobius"/>
    </source>
</evidence>
<dbReference type="GO" id="GO:0055085">
    <property type="term" value="P:transmembrane transport"/>
    <property type="evidence" value="ECO:0007669"/>
    <property type="project" value="InterPro"/>
</dbReference>
<name>A0A2M7XGC7_9BACT</name>
<dbReference type="InterPro" id="IPR001902">
    <property type="entry name" value="SLC26A/SulP_fam"/>
</dbReference>
<evidence type="ECO:0000313" key="7">
    <source>
        <dbReference type="EMBL" id="PJA46905.1"/>
    </source>
</evidence>
<organism evidence="7 8">
    <name type="scientific">Candidatus Uhrbacteria bacterium CG_4_9_14_3_um_filter_41_35</name>
    <dbReference type="NCBI Taxonomy" id="1975034"/>
    <lineage>
        <taxon>Bacteria</taxon>
        <taxon>Candidatus Uhriibacteriota</taxon>
    </lineage>
</organism>
<keyword evidence="2 5" id="KW-0812">Transmembrane</keyword>
<feature type="transmembrane region" description="Helical" evidence="5">
    <location>
        <begin position="378"/>
        <end position="407"/>
    </location>
</feature>
<dbReference type="Pfam" id="PF00916">
    <property type="entry name" value="Sulfate_transp"/>
    <property type="match status" value="1"/>
</dbReference>
<evidence type="ECO:0000256" key="2">
    <source>
        <dbReference type="ARBA" id="ARBA00022692"/>
    </source>
</evidence>
<dbReference type="InterPro" id="IPR036513">
    <property type="entry name" value="STAS_dom_sf"/>
</dbReference>
<dbReference type="InterPro" id="IPR011547">
    <property type="entry name" value="SLC26A/SulP_dom"/>
</dbReference>
<evidence type="ECO:0000256" key="1">
    <source>
        <dbReference type="ARBA" id="ARBA00004141"/>
    </source>
</evidence>
<feature type="transmembrane region" description="Helical" evidence="5">
    <location>
        <begin position="20"/>
        <end position="38"/>
    </location>
</feature>
<evidence type="ECO:0000259" key="6">
    <source>
        <dbReference type="PROSITE" id="PS50801"/>
    </source>
</evidence>
<feature type="transmembrane region" description="Helical" evidence="5">
    <location>
        <begin position="45"/>
        <end position="65"/>
    </location>
</feature>
<dbReference type="GO" id="GO:0016020">
    <property type="term" value="C:membrane"/>
    <property type="evidence" value="ECO:0007669"/>
    <property type="project" value="UniProtKB-SubCell"/>
</dbReference>
<dbReference type="Gene3D" id="3.30.750.24">
    <property type="entry name" value="STAS domain"/>
    <property type="match status" value="1"/>
</dbReference>
<evidence type="ECO:0000256" key="4">
    <source>
        <dbReference type="ARBA" id="ARBA00023136"/>
    </source>
</evidence>
<dbReference type="EMBL" id="PFWT01000006">
    <property type="protein sequence ID" value="PJA46905.1"/>
    <property type="molecule type" value="Genomic_DNA"/>
</dbReference>
<dbReference type="PROSITE" id="PS50801">
    <property type="entry name" value="STAS"/>
    <property type="match status" value="1"/>
</dbReference>
<dbReference type="SUPFAM" id="SSF52091">
    <property type="entry name" value="SpoIIaa-like"/>
    <property type="match status" value="1"/>
</dbReference>
<feature type="transmembrane region" description="Helical" evidence="5">
    <location>
        <begin position="117"/>
        <end position="135"/>
    </location>
</feature>